<evidence type="ECO:0000313" key="1">
    <source>
        <dbReference type="EMBL" id="MEY8764780.1"/>
    </source>
</evidence>
<dbReference type="Gene3D" id="3.10.310.10">
    <property type="entry name" value="Diaminopimelate Epimerase, Chain A, domain 1"/>
    <property type="match status" value="1"/>
</dbReference>
<accession>A0ABV4E0V6</accession>
<protein>
    <submittedName>
        <fullName evidence="1">PhzF family phenazine biosynthesis protein</fullName>
    </submittedName>
</protein>
<comment type="caution">
    <text evidence="1">The sequence shown here is derived from an EMBL/GenBank/DDBJ whole genome shotgun (WGS) entry which is preliminary data.</text>
</comment>
<dbReference type="Proteomes" id="UP001565220">
    <property type="component" value="Unassembled WGS sequence"/>
</dbReference>
<name>A0ABV4E0V6_9CLOT</name>
<dbReference type="Pfam" id="PF02567">
    <property type="entry name" value="PhzC-PhzF"/>
    <property type="match status" value="1"/>
</dbReference>
<evidence type="ECO:0000313" key="2">
    <source>
        <dbReference type="Proteomes" id="UP001565220"/>
    </source>
</evidence>
<proteinExistence type="predicted"/>
<dbReference type="InterPro" id="IPR003719">
    <property type="entry name" value="Phenazine_PhzF-like"/>
</dbReference>
<organism evidence="1 2">
    <name type="scientific">Clostridium lapidicellarium</name>
    <dbReference type="NCBI Taxonomy" id="3240931"/>
    <lineage>
        <taxon>Bacteria</taxon>
        <taxon>Bacillati</taxon>
        <taxon>Bacillota</taxon>
        <taxon>Clostridia</taxon>
        <taxon>Eubacteriales</taxon>
        <taxon>Clostridiaceae</taxon>
        <taxon>Clostridium</taxon>
    </lineage>
</organism>
<reference evidence="1 2" key="1">
    <citation type="submission" date="2024-08" db="EMBL/GenBank/DDBJ databases">
        <title>Clostridium lapicellarii sp. nov., and Clostridium renhuaiense sp. nov., two species isolated from the mud in a fermentation cellar used for producing sauce-flavour Chinese liquors.</title>
        <authorList>
            <person name="Yang F."/>
            <person name="Wang H."/>
            <person name="Chen L.Q."/>
            <person name="Zhou N."/>
            <person name="Lu J.J."/>
            <person name="Pu X.X."/>
            <person name="Wan B."/>
            <person name="Wang L."/>
            <person name="Liu S.J."/>
        </authorList>
    </citation>
    <scope>NUCLEOTIDE SEQUENCE [LARGE SCALE GENOMIC DNA]</scope>
    <source>
        <strain evidence="1 2">MT-113</strain>
    </source>
</reference>
<gene>
    <name evidence="1" type="ORF">AB8S09_14240</name>
</gene>
<dbReference type="RefSeq" id="WP_369869366.1">
    <property type="nucleotide sequence ID" value="NZ_JBGFFE010000029.1"/>
</dbReference>
<dbReference type="EMBL" id="JBGFFE010000029">
    <property type="protein sequence ID" value="MEY8764780.1"/>
    <property type="molecule type" value="Genomic_DNA"/>
</dbReference>
<sequence length="68" mass="7655">MTGNSRLRIFTPHHELPFAGHTTIGSAFAALKHGIKLQNITYLVQKCDSGIIQSIIKIVIYGQIYWEN</sequence>
<keyword evidence="2" id="KW-1185">Reference proteome</keyword>
<dbReference type="SUPFAM" id="SSF54506">
    <property type="entry name" value="Diaminopimelate epimerase-like"/>
    <property type="match status" value="1"/>
</dbReference>